<gene>
    <name evidence="2" type="ORF">ABL78_3362</name>
</gene>
<evidence type="ECO:0000256" key="1">
    <source>
        <dbReference type="SAM" id="MobiDB-lite"/>
    </source>
</evidence>
<reference evidence="2 3" key="1">
    <citation type="journal article" date="2015" name="PLoS Pathog.">
        <title>Leptomonas seymouri: Adaptations to the Dixenous Life Cycle Analyzed by Genome Sequencing, Transcriptome Profiling and Co-infection with Leishmania donovani.</title>
        <authorList>
            <person name="Kraeva N."/>
            <person name="Butenko A."/>
            <person name="Hlavacova J."/>
            <person name="Kostygov A."/>
            <person name="Myskova J."/>
            <person name="Grybchuk D."/>
            <person name="Lestinova T."/>
            <person name="Votypka J."/>
            <person name="Volf P."/>
            <person name="Opperdoes F."/>
            <person name="Flegontov P."/>
            <person name="Lukes J."/>
            <person name="Yurchenko V."/>
        </authorList>
    </citation>
    <scope>NUCLEOTIDE SEQUENCE [LARGE SCALE GENOMIC DNA]</scope>
    <source>
        <strain evidence="2 3">ATCC 30220</strain>
    </source>
</reference>
<feature type="compositionally biased region" description="Polar residues" evidence="1">
    <location>
        <begin position="409"/>
        <end position="418"/>
    </location>
</feature>
<evidence type="ECO:0000313" key="3">
    <source>
        <dbReference type="Proteomes" id="UP000038009"/>
    </source>
</evidence>
<proteinExistence type="predicted"/>
<dbReference type="OrthoDB" id="273735at2759"/>
<feature type="compositionally biased region" description="Polar residues" evidence="1">
    <location>
        <begin position="461"/>
        <end position="470"/>
    </location>
</feature>
<dbReference type="EMBL" id="LJSK01000082">
    <property type="protein sequence ID" value="KPI87565.1"/>
    <property type="molecule type" value="Genomic_DNA"/>
</dbReference>
<organism evidence="2 3">
    <name type="scientific">Leptomonas seymouri</name>
    <dbReference type="NCBI Taxonomy" id="5684"/>
    <lineage>
        <taxon>Eukaryota</taxon>
        <taxon>Discoba</taxon>
        <taxon>Euglenozoa</taxon>
        <taxon>Kinetoplastea</taxon>
        <taxon>Metakinetoplastina</taxon>
        <taxon>Trypanosomatida</taxon>
        <taxon>Trypanosomatidae</taxon>
        <taxon>Leishmaniinae</taxon>
        <taxon>Leptomonas</taxon>
    </lineage>
</organism>
<keyword evidence="3" id="KW-1185">Reference proteome</keyword>
<feature type="region of interest" description="Disordered" evidence="1">
    <location>
        <begin position="461"/>
        <end position="485"/>
    </location>
</feature>
<sequence>MTSLSSSQAQEPVVLPQRRVSINGDYSRRSSYNMLQGATPQGGAKTAAAIRLGASYDLPSSVMHFLCLSSASNPATARNQLCRQLLLLRDYCVELGNKIKGKELLSLGSAGISKKIEANPEFNCCLEVIIATSLVFTEETEDVAKDTLRNVITKLKAAQDTGDEKVLRAAIVEVVNRVLLCTPMAPPAKDAKSVVEQRGGAAAVAQQVGEESKRGSGVRSKFQKNGAAVAAEPHLRDECLDFLTMEDGAPVLLEGRWKRWLDYYEAGYIRYVERLLREQTLEQERSAAAAAASDAEDREEEDRSDAAIDAHHIESIPIFTARQSYWRSTTSAYAQFCFVLLAIHFVRTTDFSLNYLARVSKLVQYYAFQLDSADGEPIAVRRGPVEGDEDDDEEPHAGQELQQDVLRGSTRSVPTKQPAQPEPKEAEVKGVEGVASTDRSLPLPQYDDSVTRRTRVITSGSVQMEDTPSKTAKPGHATLPRRRSHKCFTTQELPPELRPPIEALMEEDGAAEGYAMEYSRIPSVRHTERLDIAEVSTSRQRASGCIESVREASEHAQDEAVVEALARARRESREL</sequence>
<comment type="caution">
    <text evidence="2">The sequence shown here is derived from an EMBL/GenBank/DDBJ whole genome shotgun (WGS) entry which is preliminary data.</text>
</comment>
<feature type="region of interest" description="Disordered" evidence="1">
    <location>
        <begin position="378"/>
        <end position="446"/>
    </location>
</feature>
<feature type="compositionally biased region" description="Acidic residues" evidence="1">
    <location>
        <begin position="294"/>
        <end position="303"/>
    </location>
</feature>
<name>A0A0N1HY24_LEPSE</name>
<protein>
    <submittedName>
        <fullName evidence="2">Uncharacterized protein</fullName>
    </submittedName>
</protein>
<feature type="region of interest" description="Disordered" evidence="1">
    <location>
        <begin position="287"/>
        <end position="307"/>
    </location>
</feature>
<dbReference type="Proteomes" id="UP000038009">
    <property type="component" value="Unassembled WGS sequence"/>
</dbReference>
<dbReference type="AlphaFoldDB" id="A0A0N1HY24"/>
<dbReference type="OMA" id="SAYAQFC"/>
<dbReference type="VEuPathDB" id="TriTrypDB:Lsey_0082_0180"/>
<evidence type="ECO:0000313" key="2">
    <source>
        <dbReference type="EMBL" id="KPI87565.1"/>
    </source>
</evidence>
<accession>A0A0N1HY24</accession>